<dbReference type="CDD" id="cd12148">
    <property type="entry name" value="fungal_TF_MHR"/>
    <property type="match status" value="1"/>
</dbReference>
<dbReference type="Gene3D" id="4.10.240.10">
    <property type="entry name" value="Zn(2)-C6 fungal-type DNA-binding domain"/>
    <property type="match status" value="1"/>
</dbReference>
<proteinExistence type="predicted"/>
<keyword evidence="2" id="KW-0539">Nucleus</keyword>
<dbReference type="PROSITE" id="PS00463">
    <property type="entry name" value="ZN2_CY6_FUNGAL_1"/>
    <property type="match status" value="1"/>
</dbReference>
<protein>
    <recommendedName>
        <fullName evidence="4">Zn(2)-C6 fungal-type domain-containing protein</fullName>
    </recommendedName>
</protein>
<accession>A0A1J7IPD6</accession>
<dbReference type="GO" id="GO:0000981">
    <property type="term" value="F:DNA-binding transcription factor activity, RNA polymerase II-specific"/>
    <property type="evidence" value="ECO:0007669"/>
    <property type="project" value="InterPro"/>
</dbReference>
<dbReference type="InterPro" id="IPR053187">
    <property type="entry name" value="Notoamide_regulator"/>
</dbReference>
<dbReference type="EMBL" id="KV875098">
    <property type="protein sequence ID" value="OIW29229.1"/>
    <property type="molecule type" value="Genomic_DNA"/>
</dbReference>
<keyword evidence="6" id="KW-1185">Reference proteome</keyword>
<evidence type="ECO:0000256" key="1">
    <source>
        <dbReference type="ARBA" id="ARBA00022723"/>
    </source>
</evidence>
<dbReference type="GO" id="GO:0003677">
    <property type="term" value="F:DNA binding"/>
    <property type="evidence" value="ECO:0007669"/>
    <property type="project" value="InterPro"/>
</dbReference>
<feature type="compositionally biased region" description="Low complexity" evidence="3">
    <location>
        <begin position="218"/>
        <end position="228"/>
    </location>
</feature>
<gene>
    <name evidence="5" type="ORF">CONLIGDRAFT_715599</name>
</gene>
<dbReference type="SMART" id="SM00066">
    <property type="entry name" value="GAL4"/>
    <property type="match status" value="1"/>
</dbReference>
<feature type="region of interest" description="Disordered" evidence="3">
    <location>
        <begin position="54"/>
        <end position="82"/>
    </location>
</feature>
<dbReference type="InterPro" id="IPR001138">
    <property type="entry name" value="Zn2Cys6_DnaBD"/>
</dbReference>
<dbReference type="PROSITE" id="PS50048">
    <property type="entry name" value="ZN2_CY6_FUNGAL_2"/>
    <property type="match status" value="1"/>
</dbReference>
<sequence>MPLKARSAASIAASAIKAVDRDSDQPLWDQLLVCTSTPAPSTILVSSRRDLMNSINAKPSDGAPPPPLRPILPAHPQSRGPELPQRQFEFKRKRQAAACEPCREHKTKCDGNRPSCNACLRRRTECQFEAEPKETHVQALKRKFDSLQGEASSLQQVYDLLRTRPEGEALSIFRRIRDGDSHDSILQYVHHGDLLMQLSLTSDSSSRTGSDLDRRPRPSSSRSTPQSPLVDRDSGRGTSSATSTQAHTSQEPQASPNKARRHNTTPPSDLYHGCEVVEPLLDEVQPSQWTTVMANDEVMRSLLSQFFQIEYRWWSIFHKDYFLQDMASGDQTHCSSLLVNAVLACAVHASRNAKNRQQYWEPGGNPRYKFFTEARRLWDTAQNSGNDRLTTVQAGLLLSAVHGIDSLDTMGWKCAARSIEMAGNLGLFDSDVEMEDGHDPRAEHARAYTAWSVFCWQSVWCHHFFIPPLVRHPPSHPLPDPHDEPKWYGEIYIRYTSSKHISASGHGHLFKAKADFSKALNSVSDRSFSF</sequence>
<dbReference type="STRING" id="1408157.A0A1J7IPD6"/>
<dbReference type="CDD" id="cd00067">
    <property type="entry name" value="GAL4"/>
    <property type="match status" value="1"/>
</dbReference>
<feature type="compositionally biased region" description="Low complexity" evidence="3">
    <location>
        <begin position="238"/>
        <end position="250"/>
    </location>
</feature>
<dbReference type="Proteomes" id="UP000182658">
    <property type="component" value="Unassembled WGS sequence"/>
</dbReference>
<evidence type="ECO:0000313" key="5">
    <source>
        <dbReference type="EMBL" id="OIW29229.1"/>
    </source>
</evidence>
<keyword evidence="1" id="KW-0479">Metal-binding</keyword>
<dbReference type="GO" id="GO:0008270">
    <property type="term" value="F:zinc ion binding"/>
    <property type="evidence" value="ECO:0007669"/>
    <property type="project" value="InterPro"/>
</dbReference>
<name>A0A1J7IPD6_9PEZI</name>
<dbReference type="SUPFAM" id="SSF57701">
    <property type="entry name" value="Zn2/Cys6 DNA-binding domain"/>
    <property type="match status" value="1"/>
</dbReference>
<feature type="domain" description="Zn(2)-C6 fungal-type" evidence="4">
    <location>
        <begin position="98"/>
        <end position="128"/>
    </location>
</feature>
<evidence type="ECO:0000256" key="2">
    <source>
        <dbReference type="ARBA" id="ARBA00023242"/>
    </source>
</evidence>
<evidence type="ECO:0000256" key="3">
    <source>
        <dbReference type="SAM" id="MobiDB-lite"/>
    </source>
</evidence>
<feature type="region of interest" description="Disordered" evidence="3">
    <location>
        <begin position="201"/>
        <end position="272"/>
    </location>
</feature>
<dbReference type="GO" id="GO:0006351">
    <property type="term" value="P:DNA-templated transcription"/>
    <property type="evidence" value="ECO:0007669"/>
    <property type="project" value="InterPro"/>
</dbReference>
<evidence type="ECO:0000259" key="4">
    <source>
        <dbReference type="PROSITE" id="PS50048"/>
    </source>
</evidence>
<dbReference type="PANTHER" id="PTHR47256:SF1">
    <property type="entry name" value="ZN(II)2CYS6 TRANSCRIPTION FACTOR (EUROFUNG)"/>
    <property type="match status" value="1"/>
</dbReference>
<dbReference type="Pfam" id="PF00172">
    <property type="entry name" value="Zn_clus"/>
    <property type="match status" value="1"/>
</dbReference>
<reference evidence="5 6" key="1">
    <citation type="submission" date="2016-10" db="EMBL/GenBank/DDBJ databases">
        <title>Draft genome sequence of Coniochaeta ligniaria NRRL30616, a lignocellulolytic fungus for bioabatement of inhibitors in plant biomass hydrolysates.</title>
        <authorList>
            <consortium name="DOE Joint Genome Institute"/>
            <person name="Jimenez D.J."/>
            <person name="Hector R.E."/>
            <person name="Riley R."/>
            <person name="Sun H."/>
            <person name="Grigoriev I.V."/>
            <person name="Van Elsas J.D."/>
            <person name="Nichols N.N."/>
        </authorList>
    </citation>
    <scope>NUCLEOTIDE SEQUENCE [LARGE SCALE GENOMIC DNA]</scope>
    <source>
        <strain evidence="5 6">NRRL 30616</strain>
    </source>
</reference>
<dbReference type="AlphaFoldDB" id="A0A1J7IPD6"/>
<dbReference type="InterPro" id="IPR007219">
    <property type="entry name" value="XnlR_reg_dom"/>
</dbReference>
<organism evidence="5 6">
    <name type="scientific">Coniochaeta ligniaria NRRL 30616</name>
    <dbReference type="NCBI Taxonomy" id="1408157"/>
    <lineage>
        <taxon>Eukaryota</taxon>
        <taxon>Fungi</taxon>
        <taxon>Dikarya</taxon>
        <taxon>Ascomycota</taxon>
        <taxon>Pezizomycotina</taxon>
        <taxon>Sordariomycetes</taxon>
        <taxon>Sordariomycetidae</taxon>
        <taxon>Coniochaetales</taxon>
        <taxon>Coniochaetaceae</taxon>
        <taxon>Coniochaeta</taxon>
    </lineage>
</organism>
<dbReference type="PANTHER" id="PTHR47256">
    <property type="entry name" value="ZN(II)2CYS6 TRANSCRIPTION FACTOR (EUROFUNG)-RELATED"/>
    <property type="match status" value="1"/>
</dbReference>
<dbReference type="InterPro" id="IPR036864">
    <property type="entry name" value="Zn2-C6_fun-type_DNA-bd_sf"/>
</dbReference>
<dbReference type="OrthoDB" id="426882at2759"/>
<evidence type="ECO:0000313" key="6">
    <source>
        <dbReference type="Proteomes" id="UP000182658"/>
    </source>
</evidence>
<dbReference type="Pfam" id="PF04082">
    <property type="entry name" value="Fungal_trans"/>
    <property type="match status" value="1"/>
</dbReference>
<dbReference type="InParanoid" id="A0A1J7IPD6"/>